<dbReference type="InterPro" id="IPR012337">
    <property type="entry name" value="RNaseH-like_sf"/>
</dbReference>
<comment type="caution">
    <text evidence="5">The sequence shown here is derived from an EMBL/GenBank/DDBJ whole genome shotgun (WGS) entry which is preliminary data.</text>
</comment>
<dbReference type="Gene3D" id="3.30.420.10">
    <property type="entry name" value="Ribonuclease H-like superfamily/Ribonuclease H"/>
    <property type="match status" value="1"/>
</dbReference>
<dbReference type="InterPro" id="IPR041577">
    <property type="entry name" value="RT_RNaseH_2"/>
</dbReference>
<dbReference type="PROSITE" id="PS50879">
    <property type="entry name" value="RNASE_H_1"/>
    <property type="match status" value="1"/>
</dbReference>
<accession>A0A8T0BKR9</accession>
<dbReference type="Gene3D" id="3.10.10.10">
    <property type="entry name" value="HIV Type 1 Reverse Transcriptase, subunit A, domain 1"/>
    <property type="match status" value="1"/>
</dbReference>
<evidence type="ECO:0000256" key="1">
    <source>
        <dbReference type="ARBA" id="ARBA00010879"/>
    </source>
</evidence>
<evidence type="ECO:0000313" key="6">
    <source>
        <dbReference type="Proteomes" id="UP000606274"/>
    </source>
</evidence>
<evidence type="ECO:0000259" key="3">
    <source>
        <dbReference type="PROSITE" id="PS50878"/>
    </source>
</evidence>
<dbReference type="Gene3D" id="3.30.70.270">
    <property type="match status" value="2"/>
</dbReference>
<dbReference type="AlphaFoldDB" id="A0A8T0BKR9"/>
<dbReference type="Proteomes" id="UP000606274">
    <property type="component" value="Unassembled WGS sequence"/>
</dbReference>
<dbReference type="Pfam" id="PF00075">
    <property type="entry name" value="RNase_H"/>
    <property type="match status" value="1"/>
</dbReference>
<gene>
    <name evidence="5" type="ORF">HF521_016919</name>
</gene>
<dbReference type="EC" id="3.1.26.4" evidence="2"/>
<evidence type="ECO:0000313" key="5">
    <source>
        <dbReference type="EMBL" id="KAF7707862.1"/>
    </source>
</evidence>
<dbReference type="Pfam" id="PF00078">
    <property type="entry name" value="RVT_1"/>
    <property type="match status" value="1"/>
</dbReference>
<evidence type="ECO:0000259" key="4">
    <source>
        <dbReference type="PROSITE" id="PS50879"/>
    </source>
</evidence>
<dbReference type="EMBL" id="JABFDY010000004">
    <property type="protein sequence ID" value="KAF7707862.1"/>
    <property type="molecule type" value="Genomic_DNA"/>
</dbReference>
<dbReference type="PANTHER" id="PTHR33064:SF37">
    <property type="entry name" value="RIBONUCLEASE H"/>
    <property type="match status" value="1"/>
</dbReference>
<evidence type="ECO:0000256" key="2">
    <source>
        <dbReference type="ARBA" id="ARBA00012180"/>
    </source>
</evidence>
<sequence>FNLLGQDLMGLLGLSIVFNGSNMTVQTAEQCAPEIYALSQSILPHDLVAVSTTTVLPSVLSSIDSSLWAEHKDEVGLVSCPPYEARVKHLTPVFVKQYPLSPEKTNGIDSILNSFLQQGVVTPCVSPYNTPVNPVPKPDGSWRFTQDLRKINELIIPVAPIVPDVSSIIASIPCTHSVFSVIDLCSAFFSVPVGKETQPLFAFTHRGRQYTWTRLPQGYIDSPAVFATTVKNALSSLCLPPDSVVLQYADDLLVTGTDYNSCQAATLAVLQHLATKGFKVAKKKLQFCQNTVRYLGYELSQGSRKLTAERIKVIMDTTQPETKQALQAFLGLINYCRQWIPDCSLYDKCLRTAVRHSDPSTTPLTWTPEMLTAFGALRRALCTAPTLGLPNYSLPFHLYVATQPGTASGVLDQEHGGGMRPCAFLSKSLDSVAQALPACLRAVASCALMVTDAEKIVLSHPLILHTSHQVTQILRNLNTQHMSSQRHSGYETVLLATEHLSIRPSSSHDTVAHALQRLLNSQDDCAGQPDHDCLTAIVNDTSIRPDLSSVPLQTGRALFVDGSCSKPSDGVYLCGYSVCQLPNNVLESFSLPFSSAQAAELYALTRACVLSADTDVTIYTDSRYAFGVAHDFGRIWQSRGFTAADGKPISNATLVQDLITACHLPRSLAIVKTRAHCSGDTDEVRGNSLADRMAKQAAASRPLPPDLSPAMVSVNTMISAVLPDMDLPSLQASATDADRAFWANQGGTGSPILVDDQGRLCLSRHCTPFLVR</sequence>
<comment type="similarity">
    <text evidence="1">Belongs to the beta type-B retroviral polymerase family. HERV class-II K(HML-2) pol subfamily.</text>
</comment>
<dbReference type="InterPro" id="IPR002156">
    <property type="entry name" value="RNaseH_domain"/>
</dbReference>
<dbReference type="InterPro" id="IPR000477">
    <property type="entry name" value="RT_dom"/>
</dbReference>
<organism evidence="5 6">
    <name type="scientific">Silurus meridionalis</name>
    <name type="common">Southern catfish</name>
    <name type="synonym">Silurus soldatovi meridionalis</name>
    <dbReference type="NCBI Taxonomy" id="175797"/>
    <lineage>
        <taxon>Eukaryota</taxon>
        <taxon>Metazoa</taxon>
        <taxon>Chordata</taxon>
        <taxon>Craniata</taxon>
        <taxon>Vertebrata</taxon>
        <taxon>Euteleostomi</taxon>
        <taxon>Actinopterygii</taxon>
        <taxon>Neopterygii</taxon>
        <taxon>Teleostei</taxon>
        <taxon>Ostariophysi</taxon>
        <taxon>Siluriformes</taxon>
        <taxon>Siluridae</taxon>
        <taxon>Silurus</taxon>
    </lineage>
</organism>
<dbReference type="InterPro" id="IPR051320">
    <property type="entry name" value="Viral_Replic_Matur_Polypro"/>
</dbReference>
<keyword evidence="6" id="KW-1185">Reference proteome</keyword>
<feature type="domain" description="Reverse transcriptase" evidence="3">
    <location>
        <begin position="116"/>
        <end position="299"/>
    </location>
</feature>
<dbReference type="GO" id="GO:0004523">
    <property type="term" value="F:RNA-DNA hybrid ribonuclease activity"/>
    <property type="evidence" value="ECO:0007669"/>
    <property type="project" value="UniProtKB-EC"/>
</dbReference>
<dbReference type="Pfam" id="PF17919">
    <property type="entry name" value="RT_RNaseH_2"/>
    <property type="match status" value="1"/>
</dbReference>
<dbReference type="InterPro" id="IPR036397">
    <property type="entry name" value="RNaseH_sf"/>
</dbReference>
<dbReference type="InterPro" id="IPR043502">
    <property type="entry name" value="DNA/RNA_pol_sf"/>
</dbReference>
<feature type="domain" description="RNase H type-1" evidence="4">
    <location>
        <begin position="552"/>
        <end position="699"/>
    </location>
</feature>
<dbReference type="PROSITE" id="PS50878">
    <property type="entry name" value="RT_POL"/>
    <property type="match status" value="1"/>
</dbReference>
<reference evidence="5" key="1">
    <citation type="submission" date="2020-08" db="EMBL/GenBank/DDBJ databases">
        <title>Chromosome-level assembly of Southern catfish (Silurus meridionalis) provides insights into visual adaptation to the nocturnal and benthic lifestyles.</title>
        <authorList>
            <person name="Zhang Y."/>
            <person name="Wang D."/>
            <person name="Peng Z."/>
        </authorList>
    </citation>
    <scope>NUCLEOTIDE SEQUENCE</scope>
    <source>
        <strain evidence="5">SWU-2019-XX</strain>
        <tissue evidence="5">Muscle</tissue>
    </source>
</reference>
<proteinExistence type="inferred from homology"/>
<name>A0A8T0BKR9_SILME</name>
<dbReference type="Gene3D" id="3.10.20.370">
    <property type="match status" value="1"/>
</dbReference>
<dbReference type="GO" id="GO:0003676">
    <property type="term" value="F:nucleic acid binding"/>
    <property type="evidence" value="ECO:0007669"/>
    <property type="project" value="InterPro"/>
</dbReference>
<feature type="non-terminal residue" evidence="5">
    <location>
        <position position="1"/>
    </location>
</feature>
<dbReference type="InterPro" id="IPR043128">
    <property type="entry name" value="Rev_trsase/Diguanyl_cyclase"/>
</dbReference>
<dbReference type="GO" id="GO:0006259">
    <property type="term" value="P:DNA metabolic process"/>
    <property type="evidence" value="ECO:0007669"/>
    <property type="project" value="UniProtKB-ARBA"/>
</dbReference>
<protein>
    <recommendedName>
        <fullName evidence="2">ribonuclease H</fullName>
        <ecNumber evidence="2">3.1.26.4</ecNumber>
    </recommendedName>
</protein>
<dbReference type="SUPFAM" id="SSF56672">
    <property type="entry name" value="DNA/RNA polymerases"/>
    <property type="match status" value="1"/>
</dbReference>
<dbReference type="PANTHER" id="PTHR33064">
    <property type="entry name" value="POL PROTEIN"/>
    <property type="match status" value="1"/>
</dbReference>
<dbReference type="SUPFAM" id="SSF53098">
    <property type="entry name" value="Ribonuclease H-like"/>
    <property type="match status" value="1"/>
</dbReference>